<gene>
    <name evidence="2" type="ORF">FPL14_22365</name>
</gene>
<dbReference type="Gene3D" id="1.20.120.520">
    <property type="entry name" value="nmb1532 protein domain like"/>
    <property type="match status" value="1"/>
</dbReference>
<organism evidence="2 3">
    <name type="scientific">Cohnella cholangitidis</name>
    <dbReference type="NCBI Taxonomy" id="2598458"/>
    <lineage>
        <taxon>Bacteria</taxon>
        <taxon>Bacillati</taxon>
        <taxon>Bacillota</taxon>
        <taxon>Bacilli</taxon>
        <taxon>Bacillales</taxon>
        <taxon>Paenibacillaceae</taxon>
        <taxon>Cohnella</taxon>
    </lineage>
</organism>
<evidence type="ECO:0000259" key="1">
    <source>
        <dbReference type="Pfam" id="PF01814"/>
    </source>
</evidence>
<dbReference type="Pfam" id="PF01814">
    <property type="entry name" value="Hemerythrin"/>
    <property type="match status" value="1"/>
</dbReference>
<evidence type="ECO:0000313" key="2">
    <source>
        <dbReference type="EMBL" id="QMV43615.1"/>
    </source>
</evidence>
<reference evidence="2 3" key="1">
    <citation type="submission" date="2019-07" db="EMBL/GenBank/DDBJ databases">
        <authorList>
            <person name="Kim J.K."/>
            <person name="Cheong H.-M."/>
            <person name="Choi Y."/>
            <person name="Hwang K.J."/>
            <person name="Lee S."/>
            <person name="Choi C."/>
        </authorList>
    </citation>
    <scope>NUCLEOTIDE SEQUENCE [LARGE SCALE GENOMIC DNA]</scope>
    <source>
        <strain evidence="2 3">KS 22</strain>
    </source>
</reference>
<protein>
    <submittedName>
        <fullName evidence="2">Hemerythrin domain-containing protein</fullName>
    </submittedName>
</protein>
<keyword evidence="3" id="KW-1185">Reference proteome</keyword>
<sequence>MLSCDFFTLIIHLAKYTQIKKQPLQTSVTEGYAMKQHVLENTFTTLGYSKLEMSEAVERLHEEHEELREELHDLHVWVKAVSETSGAINRTGILSNLRETADQFKRQLDAHAKWEEERLFPMVAWYYGEELGQFTLMEQEHVLAEQFIQAFVDALERAPVRRHEEKEMVSYLTQAILILNQHFQMEEELIATLIDRSDSYGY</sequence>
<name>A0A7G5C331_9BACL</name>
<dbReference type="KEGG" id="cchl:FPL14_22365"/>
<feature type="domain" description="Hemerythrin-like" evidence="1">
    <location>
        <begin position="56"/>
        <end position="193"/>
    </location>
</feature>
<accession>A0A7G5C331</accession>
<proteinExistence type="predicted"/>
<dbReference type="EMBL" id="CP041969">
    <property type="protein sequence ID" value="QMV43615.1"/>
    <property type="molecule type" value="Genomic_DNA"/>
</dbReference>
<dbReference type="Proteomes" id="UP000515679">
    <property type="component" value="Chromosome"/>
</dbReference>
<dbReference type="InterPro" id="IPR012312">
    <property type="entry name" value="Hemerythrin-like"/>
</dbReference>
<dbReference type="AlphaFoldDB" id="A0A7G5C331"/>
<evidence type="ECO:0000313" key="3">
    <source>
        <dbReference type="Proteomes" id="UP000515679"/>
    </source>
</evidence>